<dbReference type="SMART" id="SM00456">
    <property type="entry name" value="WW"/>
    <property type="match status" value="1"/>
</dbReference>
<dbReference type="SUPFAM" id="SSF54791">
    <property type="entry name" value="Eukaryotic type KH-domain (KH-domain type I)"/>
    <property type="match status" value="1"/>
</dbReference>
<sequence>MDASTMILPQQVDGLMGQGLMDPFQGQLCGASALQSTQTIPCPKSMVGRVIGKGGETIKALQQFTGAMIQIDQSQDPTRVTVAGDNYSVKMASSMCRDIMSGNFKGFAMLRQMTLAQPDKLMPGWDTQHKPQPVYVEGYGFVPPSQYIDMEDSKAALAKTFNQTTLTQDGALAAMDGISPVMAQGGPNGYAALASNAALENSLAYNNALANGVNSNALGSLPLFGQGKACSTSATQGLAARRMFAAGGWPGHEQATAGTSPSSTSTFNGQALGSPHSSLAQSIAYGNSLPNIPRSAIATFGTQLGNNLSAQEMNGLLNGSATQSQLDMFASRAAHSSGIPTIPESQALLQDLNAAAAAARLGLDSSLDMRTTSNGSYGGQQLDCGPRSVSMGALGSSAALRAAANTSLGLSHGLPNGMPNGLPASQPQPSASQPGSARPTSAAPTSADAPAQSQQIAKESPASSISSTGSLFSHNAPALPPGWLQVKDPEGRFFFMHAATQQTTWTFPASS</sequence>
<keyword evidence="6" id="KW-1185">Reference proteome</keyword>
<evidence type="ECO:0000313" key="6">
    <source>
        <dbReference type="Proteomes" id="UP001497392"/>
    </source>
</evidence>
<accession>A0ABP1FS01</accession>
<dbReference type="EMBL" id="CAXHTA020000007">
    <property type="protein sequence ID" value="CAL5222714.1"/>
    <property type="molecule type" value="Genomic_DNA"/>
</dbReference>
<evidence type="ECO:0000259" key="4">
    <source>
        <dbReference type="PROSITE" id="PS50020"/>
    </source>
</evidence>
<feature type="compositionally biased region" description="Low complexity" evidence="3">
    <location>
        <begin position="423"/>
        <end position="455"/>
    </location>
</feature>
<feature type="region of interest" description="Disordered" evidence="3">
    <location>
        <begin position="249"/>
        <end position="272"/>
    </location>
</feature>
<dbReference type="PANTHER" id="PTHR10288">
    <property type="entry name" value="KH DOMAIN CONTAINING RNA BINDING PROTEIN"/>
    <property type="match status" value="1"/>
</dbReference>
<feature type="domain" description="WW" evidence="4">
    <location>
        <begin position="477"/>
        <end position="510"/>
    </location>
</feature>
<dbReference type="Proteomes" id="UP001497392">
    <property type="component" value="Unassembled WGS sequence"/>
</dbReference>
<keyword evidence="2" id="KW-0694">RNA-binding</keyword>
<evidence type="ECO:0000313" key="5">
    <source>
        <dbReference type="EMBL" id="CAL5222714.1"/>
    </source>
</evidence>
<dbReference type="InterPro" id="IPR001202">
    <property type="entry name" value="WW_dom"/>
</dbReference>
<dbReference type="InterPro" id="IPR004087">
    <property type="entry name" value="KH_dom"/>
</dbReference>
<evidence type="ECO:0000256" key="2">
    <source>
        <dbReference type="PROSITE-ProRule" id="PRU00117"/>
    </source>
</evidence>
<feature type="compositionally biased region" description="Low complexity" evidence="3">
    <location>
        <begin position="255"/>
        <end position="266"/>
    </location>
</feature>
<evidence type="ECO:0000256" key="3">
    <source>
        <dbReference type="SAM" id="MobiDB-lite"/>
    </source>
</evidence>
<reference evidence="5 6" key="1">
    <citation type="submission" date="2024-06" db="EMBL/GenBank/DDBJ databases">
        <authorList>
            <person name="Kraege A."/>
            <person name="Thomma B."/>
        </authorList>
    </citation>
    <scope>NUCLEOTIDE SEQUENCE [LARGE SCALE GENOMIC DNA]</scope>
</reference>
<dbReference type="CDD" id="cd00201">
    <property type="entry name" value="WW"/>
    <property type="match status" value="1"/>
</dbReference>
<dbReference type="PROSITE" id="PS50020">
    <property type="entry name" value="WW_DOMAIN_2"/>
    <property type="match status" value="1"/>
</dbReference>
<proteinExistence type="predicted"/>
<dbReference type="PROSITE" id="PS50084">
    <property type="entry name" value="KH_TYPE_1"/>
    <property type="match status" value="1"/>
</dbReference>
<protein>
    <submittedName>
        <fullName evidence="5">G5117 protein</fullName>
    </submittedName>
</protein>
<comment type="caution">
    <text evidence="5">The sequence shown here is derived from an EMBL/GenBank/DDBJ whole genome shotgun (WGS) entry which is preliminary data.</text>
</comment>
<feature type="region of interest" description="Disordered" evidence="3">
    <location>
        <begin position="411"/>
        <end position="469"/>
    </location>
</feature>
<dbReference type="Pfam" id="PF00397">
    <property type="entry name" value="WW"/>
    <property type="match status" value="1"/>
</dbReference>
<gene>
    <name evidence="5" type="primary">g5117</name>
    <name evidence="5" type="ORF">VP750_LOCUS4373</name>
</gene>
<evidence type="ECO:0000256" key="1">
    <source>
        <dbReference type="ARBA" id="ARBA00022737"/>
    </source>
</evidence>
<dbReference type="InterPro" id="IPR004088">
    <property type="entry name" value="KH_dom_type_1"/>
</dbReference>
<dbReference type="SUPFAM" id="SSF51045">
    <property type="entry name" value="WW domain"/>
    <property type="match status" value="1"/>
</dbReference>
<dbReference type="Gene3D" id="3.30.1370.10">
    <property type="entry name" value="K Homology domain, type 1"/>
    <property type="match status" value="1"/>
</dbReference>
<dbReference type="Pfam" id="PF00013">
    <property type="entry name" value="KH_1"/>
    <property type="match status" value="1"/>
</dbReference>
<dbReference type="PROSITE" id="PS01159">
    <property type="entry name" value="WW_DOMAIN_1"/>
    <property type="match status" value="1"/>
</dbReference>
<dbReference type="InterPro" id="IPR036612">
    <property type="entry name" value="KH_dom_type_1_sf"/>
</dbReference>
<dbReference type="CDD" id="cd00105">
    <property type="entry name" value="KH-I"/>
    <property type="match status" value="1"/>
</dbReference>
<dbReference type="Gene3D" id="2.20.70.10">
    <property type="match status" value="1"/>
</dbReference>
<organism evidence="5 6">
    <name type="scientific">Coccomyxa viridis</name>
    <dbReference type="NCBI Taxonomy" id="1274662"/>
    <lineage>
        <taxon>Eukaryota</taxon>
        <taxon>Viridiplantae</taxon>
        <taxon>Chlorophyta</taxon>
        <taxon>core chlorophytes</taxon>
        <taxon>Trebouxiophyceae</taxon>
        <taxon>Trebouxiophyceae incertae sedis</taxon>
        <taxon>Coccomyxaceae</taxon>
        <taxon>Coccomyxa</taxon>
    </lineage>
</organism>
<name>A0ABP1FS01_9CHLO</name>
<dbReference type="SMART" id="SM00322">
    <property type="entry name" value="KH"/>
    <property type="match status" value="1"/>
</dbReference>
<keyword evidence="1" id="KW-0677">Repeat</keyword>
<dbReference type="InterPro" id="IPR036020">
    <property type="entry name" value="WW_dom_sf"/>
</dbReference>